<dbReference type="Pfam" id="PF04979">
    <property type="entry name" value="IPP-2"/>
    <property type="match status" value="1"/>
</dbReference>
<keyword evidence="3" id="KW-0650">Protein phosphatase inhibitor</keyword>
<evidence type="ECO:0000313" key="4">
    <source>
        <dbReference type="Proteomes" id="UP001140206"/>
    </source>
</evidence>
<dbReference type="PANTHER" id="PTHR12398">
    <property type="entry name" value="PROTEIN PHOSPHATASE INHIBITOR"/>
    <property type="match status" value="1"/>
</dbReference>
<evidence type="ECO:0000256" key="2">
    <source>
        <dbReference type="SAM" id="Phobius"/>
    </source>
</evidence>
<dbReference type="InterPro" id="IPR007062">
    <property type="entry name" value="PPI-2"/>
</dbReference>
<keyword evidence="2" id="KW-0472">Membrane</keyword>
<keyword evidence="4" id="KW-1185">Reference proteome</keyword>
<evidence type="ECO:0000313" key="3">
    <source>
        <dbReference type="EMBL" id="KAJ4755487.1"/>
    </source>
</evidence>
<dbReference type="Proteomes" id="UP001140206">
    <property type="component" value="Chromosome 5"/>
</dbReference>
<feature type="compositionally biased region" description="Acidic residues" evidence="1">
    <location>
        <begin position="162"/>
        <end position="179"/>
    </location>
</feature>
<name>A0AAV8CM07_9POAL</name>
<protein>
    <submittedName>
        <fullName evidence="3">Phosphoprotein phosphatase inhibitor</fullName>
    </submittedName>
</protein>
<dbReference type="PANTHER" id="PTHR12398:SF20">
    <property type="entry name" value="PROTEIN PHOSPHATASE 1 REGULATORY INHIBITOR SUBUNIT 2"/>
    <property type="match status" value="1"/>
</dbReference>
<feature type="region of interest" description="Disordered" evidence="1">
    <location>
        <begin position="147"/>
        <end position="185"/>
    </location>
</feature>
<dbReference type="AlphaFoldDB" id="A0AAV8CM07"/>
<sequence>MVAPLATTTWIGVTSGSLHFPNFTTRARVWLTTEVASLIDNTRLVFSRETEKISTGPLISRRHVTWNEENLHEIESTKLVRQKINEPRTPYLPMIDVVKFHCSKLNNQYIFRKTLLLGLISPRRAFDECIDESLHLEAIATTLNDVASSSKSTTSNTADWSSSDDETDHNAMDQDEVDSDTERARKSFTEHRKAHYNEFKKVKELMRTGSLVDDVMVMMMMMMMMMMISMVTVLLTVMASKLSPVLQWMFLRGKMKTVNKTSP</sequence>
<dbReference type="GO" id="GO:0004864">
    <property type="term" value="F:protein phosphatase inhibitor activity"/>
    <property type="evidence" value="ECO:0007669"/>
    <property type="project" value="UniProtKB-KW"/>
</dbReference>
<evidence type="ECO:0000256" key="1">
    <source>
        <dbReference type="SAM" id="MobiDB-lite"/>
    </source>
</evidence>
<dbReference type="EMBL" id="JAMFTS010000005">
    <property type="protein sequence ID" value="KAJ4755487.1"/>
    <property type="molecule type" value="Genomic_DNA"/>
</dbReference>
<reference evidence="3" key="1">
    <citation type="submission" date="2022-08" db="EMBL/GenBank/DDBJ databases">
        <authorList>
            <person name="Marques A."/>
        </authorList>
    </citation>
    <scope>NUCLEOTIDE SEQUENCE</scope>
    <source>
        <strain evidence="3">RhyPub2mFocal</strain>
        <tissue evidence="3">Leaves</tissue>
    </source>
</reference>
<comment type="caution">
    <text evidence="3">The sequence shown here is derived from an EMBL/GenBank/DDBJ whole genome shotgun (WGS) entry which is preliminary data.</text>
</comment>
<keyword evidence="2" id="KW-0812">Transmembrane</keyword>
<keyword evidence="2" id="KW-1133">Transmembrane helix</keyword>
<gene>
    <name evidence="3" type="ORF">LUZ62_089892</name>
</gene>
<proteinExistence type="predicted"/>
<dbReference type="GO" id="GO:0009966">
    <property type="term" value="P:regulation of signal transduction"/>
    <property type="evidence" value="ECO:0007669"/>
    <property type="project" value="InterPro"/>
</dbReference>
<accession>A0AAV8CM07</accession>
<feature type="compositionally biased region" description="Low complexity" evidence="1">
    <location>
        <begin position="148"/>
        <end position="157"/>
    </location>
</feature>
<organism evidence="3 4">
    <name type="scientific">Rhynchospora pubera</name>
    <dbReference type="NCBI Taxonomy" id="906938"/>
    <lineage>
        <taxon>Eukaryota</taxon>
        <taxon>Viridiplantae</taxon>
        <taxon>Streptophyta</taxon>
        <taxon>Embryophyta</taxon>
        <taxon>Tracheophyta</taxon>
        <taxon>Spermatophyta</taxon>
        <taxon>Magnoliopsida</taxon>
        <taxon>Liliopsida</taxon>
        <taxon>Poales</taxon>
        <taxon>Cyperaceae</taxon>
        <taxon>Cyperoideae</taxon>
        <taxon>Rhynchosporeae</taxon>
        <taxon>Rhynchospora</taxon>
    </lineage>
</organism>
<feature type="transmembrane region" description="Helical" evidence="2">
    <location>
        <begin position="215"/>
        <end position="239"/>
    </location>
</feature>